<dbReference type="PROSITE" id="PS50126">
    <property type="entry name" value="S1"/>
    <property type="match status" value="1"/>
</dbReference>
<keyword evidence="11" id="KW-1185">Reference proteome</keyword>
<evidence type="ECO:0000256" key="7">
    <source>
        <dbReference type="ARBA" id="ARBA00022884"/>
    </source>
</evidence>
<keyword evidence="7 8" id="KW-0694">RNA-binding</keyword>
<dbReference type="Pfam" id="PF17876">
    <property type="entry name" value="CSD2"/>
    <property type="match status" value="1"/>
</dbReference>
<evidence type="ECO:0000256" key="3">
    <source>
        <dbReference type="ARBA" id="ARBA00022490"/>
    </source>
</evidence>
<evidence type="ECO:0000256" key="2">
    <source>
        <dbReference type="ARBA" id="ARBA00004496"/>
    </source>
</evidence>
<dbReference type="InterPro" id="IPR003029">
    <property type="entry name" value="S1_domain"/>
</dbReference>
<evidence type="ECO:0000256" key="1">
    <source>
        <dbReference type="ARBA" id="ARBA00001849"/>
    </source>
</evidence>
<dbReference type="SMART" id="SM00357">
    <property type="entry name" value="CSP"/>
    <property type="match status" value="2"/>
</dbReference>
<dbReference type="NCBIfam" id="TIGR02063">
    <property type="entry name" value="RNase_R"/>
    <property type="match status" value="1"/>
</dbReference>
<organism evidence="10 11">
    <name type="scientific">Metallumcola ferriviriculae</name>
    <dbReference type="NCBI Taxonomy" id="3039180"/>
    <lineage>
        <taxon>Bacteria</taxon>
        <taxon>Bacillati</taxon>
        <taxon>Bacillota</taxon>
        <taxon>Clostridia</taxon>
        <taxon>Neomoorellales</taxon>
        <taxon>Desulfitibacteraceae</taxon>
        <taxon>Metallumcola</taxon>
    </lineage>
</organism>
<dbReference type="SMART" id="SM00955">
    <property type="entry name" value="RNB"/>
    <property type="match status" value="1"/>
</dbReference>
<evidence type="ECO:0000256" key="6">
    <source>
        <dbReference type="ARBA" id="ARBA00022839"/>
    </source>
</evidence>
<name>A0AAU0UL99_9FIRM</name>
<comment type="similarity">
    <text evidence="8">Belongs to the RNR ribonuclease family. RNase R subfamily.</text>
</comment>
<keyword evidence="3 8" id="KW-0963">Cytoplasm</keyword>
<dbReference type="InterPro" id="IPR012340">
    <property type="entry name" value="NA-bd_OB-fold"/>
</dbReference>
<comment type="catalytic activity">
    <reaction evidence="1 8">
        <text>Exonucleolytic cleavage in the 3'- to 5'-direction to yield nucleoside 5'-phosphates.</text>
        <dbReference type="EC" id="3.1.13.1"/>
    </reaction>
</comment>
<gene>
    <name evidence="8 10" type="primary">rnr</name>
    <name evidence="10" type="ORF">MFMK1_000751</name>
</gene>
<keyword evidence="4 8" id="KW-0540">Nuclease</keyword>
<comment type="subcellular location">
    <subcellularLocation>
        <location evidence="2 8">Cytoplasm</location>
    </subcellularLocation>
</comment>
<dbReference type="CDD" id="cd04471">
    <property type="entry name" value="S1_RNase_R"/>
    <property type="match status" value="1"/>
</dbReference>
<dbReference type="KEGG" id="dbc:MFMK1_000751"/>
<evidence type="ECO:0000259" key="9">
    <source>
        <dbReference type="PROSITE" id="PS50126"/>
    </source>
</evidence>
<comment type="function">
    <text evidence="8">3'-5' exoribonuclease that releases 5'-nucleoside monophosphates and is involved in maturation of structured RNAs.</text>
</comment>
<dbReference type="Pfam" id="PF00773">
    <property type="entry name" value="RNB"/>
    <property type="match status" value="1"/>
</dbReference>
<dbReference type="GO" id="GO:0005829">
    <property type="term" value="C:cytosol"/>
    <property type="evidence" value="ECO:0007669"/>
    <property type="project" value="TreeGrafter"/>
</dbReference>
<dbReference type="GO" id="GO:0008859">
    <property type="term" value="F:exoribonuclease II activity"/>
    <property type="evidence" value="ECO:0007669"/>
    <property type="project" value="UniProtKB-UniRule"/>
</dbReference>
<keyword evidence="6 8" id="KW-0269">Exonuclease</keyword>
<proteinExistence type="inferred from homology"/>
<protein>
    <recommendedName>
        <fullName evidence="8">Ribonuclease R</fullName>
        <shortName evidence="8">RNase R</shortName>
        <ecNumber evidence="8">3.1.13.1</ecNumber>
    </recommendedName>
</protein>
<evidence type="ECO:0000313" key="11">
    <source>
        <dbReference type="Proteomes" id="UP001329915"/>
    </source>
</evidence>
<dbReference type="Gene3D" id="2.40.50.140">
    <property type="entry name" value="Nucleic acid-binding proteins"/>
    <property type="match status" value="3"/>
</dbReference>
<reference evidence="10 11" key="1">
    <citation type="submission" date="2023-04" db="EMBL/GenBank/DDBJ databases">
        <authorList>
            <person name="Hsu D."/>
        </authorList>
    </citation>
    <scope>NUCLEOTIDE SEQUENCE [LARGE SCALE GENOMIC DNA]</scope>
    <source>
        <strain evidence="10 11">MK1</strain>
    </source>
</reference>
<dbReference type="Proteomes" id="UP001329915">
    <property type="component" value="Chromosome"/>
</dbReference>
<keyword evidence="5 8" id="KW-0378">Hydrolase</keyword>
<evidence type="ECO:0000256" key="5">
    <source>
        <dbReference type="ARBA" id="ARBA00022801"/>
    </source>
</evidence>
<dbReference type="InterPro" id="IPR050180">
    <property type="entry name" value="RNR_Ribonuclease"/>
</dbReference>
<evidence type="ECO:0000313" key="10">
    <source>
        <dbReference type="EMBL" id="WRO20961.1"/>
    </source>
</evidence>
<evidence type="ECO:0000256" key="8">
    <source>
        <dbReference type="HAMAP-Rule" id="MF_01895"/>
    </source>
</evidence>
<dbReference type="InterPro" id="IPR004476">
    <property type="entry name" value="RNase_II/RNase_R"/>
</dbReference>
<dbReference type="InterPro" id="IPR022966">
    <property type="entry name" value="RNase_II/R_CS"/>
</dbReference>
<dbReference type="PROSITE" id="PS01175">
    <property type="entry name" value="RIBONUCLEASE_II"/>
    <property type="match status" value="1"/>
</dbReference>
<dbReference type="AlphaFoldDB" id="A0AAU0UL99"/>
<dbReference type="PANTHER" id="PTHR23355">
    <property type="entry name" value="RIBONUCLEASE"/>
    <property type="match status" value="1"/>
</dbReference>
<dbReference type="InterPro" id="IPR013223">
    <property type="entry name" value="RNase_B_OB_dom"/>
</dbReference>
<dbReference type="SUPFAM" id="SSF50249">
    <property type="entry name" value="Nucleic acid-binding proteins"/>
    <property type="match status" value="4"/>
</dbReference>
<dbReference type="SMART" id="SM00316">
    <property type="entry name" value="S1"/>
    <property type="match status" value="1"/>
</dbReference>
<dbReference type="InterPro" id="IPR011805">
    <property type="entry name" value="RNase_R"/>
</dbReference>
<dbReference type="Pfam" id="PF00575">
    <property type="entry name" value="S1"/>
    <property type="match status" value="1"/>
</dbReference>
<dbReference type="InterPro" id="IPR001900">
    <property type="entry name" value="RNase_II/R"/>
</dbReference>
<dbReference type="NCBIfam" id="TIGR00358">
    <property type="entry name" value="3_prime_RNase"/>
    <property type="match status" value="1"/>
</dbReference>
<accession>A0AAU0UL99</accession>
<dbReference type="PANTHER" id="PTHR23355:SF9">
    <property type="entry name" value="DIS3-LIKE EXONUCLEASE 2"/>
    <property type="match status" value="1"/>
</dbReference>
<dbReference type="InterPro" id="IPR011129">
    <property type="entry name" value="CSD"/>
</dbReference>
<evidence type="ECO:0000256" key="4">
    <source>
        <dbReference type="ARBA" id="ARBA00022722"/>
    </source>
</evidence>
<dbReference type="EC" id="3.1.13.1" evidence="8"/>
<sequence length="704" mass="80203">MNKQDILEFMREKTYKPLTAEELVAVLNIHDTGEVESFLSILREMERRGEVILTRKSKYGLAEKMGLAVGRLQGHAKGFGFIITDQVGEADIFISPENMNGAMHNDRVVARRQSSGRNGKPEGEIIRILERANEKIVGTFERSKNFGFVVADDRRIRQDIYIAKGGTMDAHTKDKVVVSIIHWPQGGRNPEGRVIEVLGKEDDPGVDVVSIVRKHQLPENFPDKVTSEAARVAKISEEDYRDRKDLRQWKTVTIDGADAKDLDDAITIEKHGNNYRLGVHIADVSYYVKDGSELDKEAYSRATSVYLVDRVIPMLPPQLSNDICSLNAGVDRLAMSVIMEVTADGTVADYEITPSVINVNHRMTYAAVREILEEKDRDLVEKYQEFVPEFEMMAELCGILRKNRLKRGAIDFEFPESKVILDEQGKPQEIKKIERSVAEKLIEEFMILANETVAEHMFWAEAPFVYRVHQQPDPDDFGELNDFLHRLGYHISGKADKLEPASYQEVIAKVQGKPEERVISTVMLRSMKHARYASACLGHFGLASKYYSHFTSPIRRYPDLVIHRIIREFFSKEKISQDRLNKLEEFVADAAEQSSIREKVAEEAERESVDMKKVEYMQRHLGDVFPGFVSSVLPFGLFVELENTVEGLVHVSSLTDDYYEYLEDRLAFIGQHTNKMIKIGDPVKIQVAKVNIAAREIDFELVEE</sequence>
<feature type="domain" description="S1 motif" evidence="9">
    <location>
        <begin position="622"/>
        <end position="702"/>
    </location>
</feature>
<dbReference type="EMBL" id="CP121694">
    <property type="protein sequence ID" value="WRO20961.1"/>
    <property type="molecule type" value="Genomic_DNA"/>
</dbReference>
<dbReference type="HAMAP" id="MF_01895">
    <property type="entry name" value="RNase_R"/>
    <property type="match status" value="1"/>
</dbReference>
<dbReference type="InterPro" id="IPR040476">
    <property type="entry name" value="CSD2"/>
</dbReference>
<dbReference type="GO" id="GO:0003723">
    <property type="term" value="F:RNA binding"/>
    <property type="evidence" value="ECO:0007669"/>
    <property type="project" value="UniProtKB-UniRule"/>
</dbReference>
<dbReference type="RefSeq" id="WP_366923836.1">
    <property type="nucleotide sequence ID" value="NZ_CP121694.1"/>
</dbReference>
<dbReference type="Pfam" id="PF08206">
    <property type="entry name" value="OB_RNB"/>
    <property type="match status" value="1"/>
</dbReference>
<dbReference type="GO" id="GO:0006402">
    <property type="term" value="P:mRNA catabolic process"/>
    <property type="evidence" value="ECO:0007669"/>
    <property type="project" value="TreeGrafter"/>
</dbReference>